<dbReference type="PROSITE" id="PS51257">
    <property type="entry name" value="PROKAR_LIPOPROTEIN"/>
    <property type="match status" value="1"/>
</dbReference>
<evidence type="ECO:0000313" key="4">
    <source>
        <dbReference type="Proteomes" id="UP001163739"/>
    </source>
</evidence>
<protein>
    <submittedName>
        <fullName evidence="3">DUF2057 domain-containing protein</fullName>
    </submittedName>
</protein>
<sequence length="252" mass="26787">MLVLGKLQRVWLSLLVLLVMSGCSSTSLVKTYDGPQVDPSRSAVLSVSDGIEVLSVNGKEVKKYLIPELDLNYQLLPGVNVITFTHETLWAKPGKKEIGESNAELIVTKPMMIRFNAKVGEVYRFNFESPENKRAARANVDSFKATLVDSSDRFVAESTLYVEGDATENTAAVAATAGQSSEGNVAVAATAVASVAAVSGVASETSMVAPTAVPVRATATQGGALPTIDALKVLWDSASTDEKKAFLKWAFK</sequence>
<proteinExistence type="inferred from homology"/>
<organism evidence="3 4">
    <name type="scientific">Alkalimarinus alittae</name>
    <dbReference type="NCBI Taxonomy" id="2961619"/>
    <lineage>
        <taxon>Bacteria</taxon>
        <taxon>Pseudomonadati</taxon>
        <taxon>Pseudomonadota</taxon>
        <taxon>Gammaproteobacteria</taxon>
        <taxon>Alteromonadales</taxon>
        <taxon>Alteromonadaceae</taxon>
        <taxon>Alkalimarinus</taxon>
    </lineage>
</organism>
<dbReference type="PANTHER" id="PTHR38108:SF1">
    <property type="entry name" value="UPF0319 PROTEIN YCCT"/>
    <property type="match status" value="1"/>
</dbReference>
<dbReference type="Pfam" id="PF09829">
    <property type="entry name" value="DUF2057"/>
    <property type="match status" value="1"/>
</dbReference>
<comment type="similarity">
    <text evidence="1">Belongs to the UPF0319 family.</text>
</comment>
<dbReference type="RefSeq" id="WP_265047105.1">
    <property type="nucleotide sequence ID" value="NZ_CP100390.1"/>
</dbReference>
<accession>A0ABY6N0I9</accession>
<keyword evidence="4" id="KW-1185">Reference proteome</keyword>
<keyword evidence="2" id="KW-0732">Signal</keyword>
<dbReference type="EMBL" id="CP100390">
    <property type="protein sequence ID" value="UZE95616.1"/>
    <property type="molecule type" value="Genomic_DNA"/>
</dbReference>
<evidence type="ECO:0000256" key="1">
    <source>
        <dbReference type="ARBA" id="ARBA00008490"/>
    </source>
</evidence>
<name>A0ABY6N0I9_9ALTE</name>
<evidence type="ECO:0000256" key="2">
    <source>
        <dbReference type="ARBA" id="ARBA00022729"/>
    </source>
</evidence>
<dbReference type="Proteomes" id="UP001163739">
    <property type="component" value="Chromosome"/>
</dbReference>
<gene>
    <name evidence="3" type="ORF">NKI27_16370</name>
</gene>
<reference evidence="3" key="1">
    <citation type="submission" date="2022-06" db="EMBL/GenBank/DDBJ databases">
        <title>Alkalimarinus sp. nov., isolated from gut of a Alitta virens.</title>
        <authorList>
            <person name="Yang A.I."/>
            <person name="Shin N.-R."/>
        </authorList>
    </citation>
    <scope>NUCLEOTIDE SEQUENCE</scope>
    <source>
        <strain evidence="3">A2M4</strain>
    </source>
</reference>
<evidence type="ECO:0000313" key="3">
    <source>
        <dbReference type="EMBL" id="UZE95616.1"/>
    </source>
</evidence>
<dbReference type="InterPro" id="IPR018635">
    <property type="entry name" value="UPF0319"/>
</dbReference>
<dbReference type="PANTHER" id="PTHR38108">
    <property type="entry name" value="UPF0319 PROTEIN YCCT"/>
    <property type="match status" value="1"/>
</dbReference>